<organism evidence="12 13">
    <name type="scientific">Desulfonema ishimotonii</name>
    <dbReference type="NCBI Taxonomy" id="45657"/>
    <lineage>
        <taxon>Bacteria</taxon>
        <taxon>Pseudomonadati</taxon>
        <taxon>Thermodesulfobacteriota</taxon>
        <taxon>Desulfobacteria</taxon>
        <taxon>Desulfobacterales</taxon>
        <taxon>Desulfococcaceae</taxon>
        <taxon>Desulfonema</taxon>
    </lineage>
</organism>
<evidence type="ECO:0000256" key="5">
    <source>
        <dbReference type="ARBA" id="ARBA00022984"/>
    </source>
</evidence>
<dbReference type="UniPathway" id="UPA00219"/>
<accession>A0A401FZS7</accession>
<evidence type="ECO:0000256" key="8">
    <source>
        <dbReference type="ARBA" id="ARBA00060041"/>
    </source>
</evidence>
<dbReference type="GO" id="GO:0034204">
    <property type="term" value="P:lipid translocation"/>
    <property type="evidence" value="ECO:0007669"/>
    <property type="project" value="TreeGrafter"/>
</dbReference>
<name>A0A401FZS7_9BACT</name>
<dbReference type="Proteomes" id="UP000288096">
    <property type="component" value="Unassembled WGS sequence"/>
</dbReference>
<dbReference type="PANTHER" id="PTHR47019:SF1">
    <property type="entry name" value="LIPID II FLIPPASE MURJ"/>
    <property type="match status" value="1"/>
</dbReference>
<sequence length="524" mass="57415">MSVYKKVGLASLIMMASVLLSRVIGLLREMVIAFIGGAGGEVDAYQVAFVIPEILNHILASGFLSVTFIPIFSRYLAEDREAEGWRVFSLILTGFGTVLLLFILLASVFTPLLIDLIAPGLEDPATRAAAVRMTRIIMPAQFFFFTGGLLMAVQFAKEQFAIPALAPLLYNLGIIAGGLVLGPALGMEGFSWGVLAGAFAGNFVVQLWGAKKAGMKFYLLFDFRHPDLKKYVLLSLPLMLGLTMTFSTEFFLKFFGSYLPTGSIASLNYGMRIMFILVGFFGQAVGVASFPYMARMVAENRLAEMNDLLNTTLRYLSLVMPFSALIMVLRHEVVLILFQRGRFDEAATALTARVLLWLMTGTIAFAAQTVVVRGYYAMQDTLFPAIFGTAGVILSIPLYGYGMQKMGVNGVALAISVSAILQVMMLYILWNRRTRNSGSRAVYRFMAKIALISAGIGILLAYTRQALLLSLPGLPALTGSLVICLLVGIIFLMLLLAAGYFLRIKELSEMADKIKGRLRRKKQT</sequence>
<feature type="transmembrane region" description="Helical" evidence="10">
    <location>
        <begin position="168"/>
        <end position="186"/>
    </location>
</feature>
<keyword evidence="2 10" id="KW-1003">Cell membrane</keyword>
<dbReference type="HAMAP" id="MF_02078">
    <property type="entry name" value="MurJ_MviN"/>
    <property type="match status" value="1"/>
</dbReference>
<reference evidence="13" key="2">
    <citation type="submission" date="2019-01" db="EMBL/GenBank/DDBJ databases">
        <title>Genome sequence of Desulfonema ishimotonii strain Tokyo 01.</title>
        <authorList>
            <person name="Fukui M."/>
        </authorList>
    </citation>
    <scope>NUCLEOTIDE SEQUENCE [LARGE SCALE GENOMIC DNA]</scope>
    <source>
        <strain evidence="13">Tokyo 01</strain>
    </source>
</reference>
<dbReference type="GO" id="GO:0015648">
    <property type="term" value="F:lipid-linked peptidoglycan transporter activity"/>
    <property type="evidence" value="ECO:0007669"/>
    <property type="project" value="UniProtKB-UniRule"/>
</dbReference>
<feature type="transmembrane region" description="Helical" evidence="10">
    <location>
        <begin position="272"/>
        <end position="294"/>
    </location>
</feature>
<evidence type="ECO:0000256" key="4">
    <source>
        <dbReference type="ARBA" id="ARBA00022960"/>
    </source>
</evidence>
<dbReference type="Pfam" id="PF03023">
    <property type="entry name" value="MurJ"/>
    <property type="match status" value="1"/>
</dbReference>
<dbReference type="OrthoDB" id="9804143at2"/>
<evidence type="ECO:0000256" key="3">
    <source>
        <dbReference type="ARBA" id="ARBA00022692"/>
    </source>
</evidence>
<dbReference type="CDD" id="cd13123">
    <property type="entry name" value="MATE_MurJ_like"/>
    <property type="match status" value="1"/>
</dbReference>
<dbReference type="EMBL" id="BEXT01000001">
    <property type="protein sequence ID" value="GBC62475.1"/>
    <property type="molecule type" value="Genomic_DNA"/>
</dbReference>
<keyword evidence="5 10" id="KW-0573">Peptidoglycan synthesis</keyword>
<dbReference type="PIRSF" id="PIRSF002869">
    <property type="entry name" value="MviN"/>
    <property type="match status" value="1"/>
</dbReference>
<dbReference type="GO" id="GO:0071555">
    <property type="term" value="P:cell wall organization"/>
    <property type="evidence" value="ECO:0007669"/>
    <property type="project" value="UniProtKB-UniRule"/>
</dbReference>
<dbReference type="GO" id="GO:0005886">
    <property type="term" value="C:plasma membrane"/>
    <property type="evidence" value="ECO:0007669"/>
    <property type="project" value="UniProtKB-SubCell"/>
</dbReference>
<evidence type="ECO:0000313" key="13">
    <source>
        <dbReference type="Proteomes" id="UP000288096"/>
    </source>
</evidence>
<feature type="transmembrane region" description="Helical" evidence="10">
    <location>
        <begin position="54"/>
        <end position="76"/>
    </location>
</feature>
<keyword evidence="4 10" id="KW-0133">Cell shape</keyword>
<comment type="similarity">
    <text evidence="9 10 11">Belongs to the MurJ/MviN family.</text>
</comment>
<keyword evidence="10 11" id="KW-0813">Transport</keyword>
<feature type="transmembrane region" description="Helical" evidence="10">
    <location>
        <begin position="350"/>
        <end position="370"/>
    </location>
</feature>
<evidence type="ECO:0000256" key="7">
    <source>
        <dbReference type="ARBA" id="ARBA00023136"/>
    </source>
</evidence>
<feature type="transmembrane region" description="Helical" evidence="10">
    <location>
        <begin position="88"/>
        <end position="114"/>
    </location>
</feature>
<keyword evidence="13" id="KW-1185">Reference proteome</keyword>
<keyword evidence="7 10" id="KW-0472">Membrane</keyword>
<feature type="transmembrane region" description="Helical" evidence="10">
    <location>
        <begin position="12"/>
        <end position="34"/>
    </location>
</feature>
<dbReference type="NCBIfam" id="TIGR01695">
    <property type="entry name" value="murJ_mviN"/>
    <property type="match status" value="1"/>
</dbReference>
<feature type="transmembrane region" description="Helical" evidence="10">
    <location>
        <begin position="136"/>
        <end position="156"/>
    </location>
</feature>
<keyword evidence="6 10" id="KW-1133">Transmembrane helix</keyword>
<feature type="transmembrane region" description="Helical" evidence="10">
    <location>
        <begin position="231"/>
        <end position="252"/>
    </location>
</feature>
<feature type="transmembrane region" description="Helical" evidence="10">
    <location>
        <begin position="382"/>
        <end position="402"/>
    </location>
</feature>
<protein>
    <recommendedName>
        <fullName evidence="10">Probable lipid II flippase MurJ</fullName>
    </recommendedName>
</protein>
<comment type="caution">
    <text evidence="12">The sequence shown here is derived from an EMBL/GenBank/DDBJ whole genome shotgun (WGS) entry which is preliminary data.</text>
</comment>
<evidence type="ECO:0000313" key="12">
    <source>
        <dbReference type="EMBL" id="GBC62475.1"/>
    </source>
</evidence>
<comment type="function">
    <text evidence="8 10 11">Involved in peptidoglycan biosynthesis. Transports lipid-linked peptidoglycan precursors from the inner to the outer leaflet of the cytoplasmic membrane.</text>
</comment>
<keyword evidence="10 11" id="KW-0961">Cell wall biogenesis/degradation</keyword>
<dbReference type="PRINTS" id="PR01806">
    <property type="entry name" value="VIRFACTRMVIN"/>
</dbReference>
<dbReference type="InterPro" id="IPR004268">
    <property type="entry name" value="MurJ"/>
</dbReference>
<comment type="subcellular location">
    <subcellularLocation>
        <location evidence="1 10">Cell membrane</location>
        <topology evidence="1 10">Multi-pass membrane protein</topology>
    </subcellularLocation>
</comment>
<dbReference type="GO" id="GO:0008360">
    <property type="term" value="P:regulation of cell shape"/>
    <property type="evidence" value="ECO:0007669"/>
    <property type="project" value="UniProtKB-UniRule"/>
</dbReference>
<feature type="transmembrane region" description="Helical" evidence="10">
    <location>
        <begin position="315"/>
        <end position="338"/>
    </location>
</feature>
<feature type="transmembrane region" description="Helical" evidence="10">
    <location>
        <begin position="474"/>
        <end position="502"/>
    </location>
</feature>
<dbReference type="GO" id="GO:0009252">
    <property type="term" value="P:peptidoglycan biosynthetic process"/>
    <property type="evidence" value="ECO:0007669"/>
    <property type="project" value="UniProtKB-UniRule"/>
</dbReference>
<reference evidence="13" key="1">
    <citation type="submission" date="2017-11" db="EMBL/GenBank/DDBJ databases">
        <authorList>
            <person name="Watanabe M."/>
            <person name="Kojima H."/>
        </authorList>
    </citation>
    <scope>NUCLEOTIDE SEQUENCE [LARGE SCALE GENOMIC DNA]</scope>
    <source>
        <strain evidence="13">Tokyo 01</strain>
    </source>
</reference>
<evidence type="ECO:0000256" key="11">
    <source>
        <dbReference type="PIRNR" id="PIRNR002869"/>
    </source>
</evidence>
<gene>
    <name evidence="10" type="primary">murJ</name>
    <name evidence="12" type="ORF">DENIS_3447</name>
</gene>
<comment type="pathway">
    <text evidence="10">Cell wall biogenesis; peptidoglycan biosynthesis.</text>
</comment>
<proteinExistence type="inferred from homology"/>
<feature type="transmembrane region" description="Helical" evidence="10">
    <location>
        <begin position="408"/>
        <end position="430"/>
    </location>
</feature>
<evidence type="ECO:0000256" key="9">
    <source>
        <dbReference type="ARBA" id="ARBA00061532"/>
    </source>
</evidence>
<evidence type="ECO:0000256" key="1">
    <source>
        <dbReference type="ARBA" id="ARBA00004651"/>
    </source>
</evidence>
<dbReference type="PANTHER" id="PTHR47019">
    <property type="entry name" value="LIPID II FLIPPASE MURJ"/>
    <property type="match status" value="1"/>
</dbReference>
<evidence type="ECO:0000256" key="2">
    <source>
        <dbReference type="ARBA" id="ARBA00022475"/>
    </source>
</evidence>
<dbReference type="RefSeq" id="WP_124329639.1">
    <property type="nucleotide sequence ID" value="NZ_BEXT01000001.1"/>
</dbReference>
<dbReference type="AlphaFoldDB" id="A0A401FZS7"/>
<feature type="transmembrane region" description="Helical" evidence="10">
    <location>
        <begin position="442"/>
        <end position="462"/>
    </location>
</feature>
<feature type="transmembrane region" description="Helical" evidence="10">
    <location>
        <begin position="192"/>
        <end position="210"/>
    </location>
</feature>
<evidence type="ECO:0000256" key="10">
    <source>
        <dbReference type="HAMAP-Rule" id="MF_02078"/>
    </source>
</evidence>
<dbReference type="InterPro" id="IPR051050">
    <property type="entry name" value="Lipid_II_flippase_MurJ/MviN"/>
</dbReference>
<evidence type="ECO:0000256" key="6">
    <source>
        <dbReference type="ARBA" id="ARBA00022989"/>
    </source>
</evidence>
<keyword evidence="3 10" id="KW-0812">Transmembrane</keyword>